<reference evidence="2 3" key="1">
    <citation type="submission" date="2016-06" db="EMBL/GenBank/DDBJ databases">
        <title>Complete genome sequence of a deep-branching marine Gamma Proteobacterium Woeseia oceani type strain XK5.</title>
        <authorList>
            <person name="Mu D."/>
            <person name="Du Z."/>
        </authorList>
    </citation>
    <scope>NUCLEOTIDE SEQUENCE [LARGE SCALE GENOMIC DNA]</scope>
    <source>
        <strain evidence="2 3">XK5</strain>
    </source>
</reference>
<keyword evidence="3" id="KW-1185">Reference proteome</keyword>
<evidence type="ECO:0000313" key="3">
    <source>
        <dbReference type="Proteomes" id="UP000092695"/>
    </source>
</evidence>
<protein>
    <submittedName>
        <fullName evidence="2">Uncharacterized protein</fullName>
    </submittedName>
</protein>
<dbReference type="EMBL" id="CP016268">
    <property type="protein sequence ID" value="ANO50207.1"/>
    <property type="molecule type" value="Genomic_DNA"/>
</dbReference>
<organism evidence="2 3">
    <name type="scientific">Woeseia oceani</name>
    <dbReference type="NCBI Taxonomy" id="1548547"/>
    <lineage>
        <taxon>Bacteria</taxon>
        <taxon>Pseudomonadati</taxon>
        <taxon>Pseudomonadota</taxon>
        <taxon>Gammaproteobacteria</taxon>
        <taxon>Woeseiales</taxon>
        <taxon>Woeseiaceae</taxon>
        <taxon>Woeseia</taxon>
    </lineage>
</organism>
<evidence type="ECO:0000313" key="2">
    <source>
        <dbReference type="EMBL" id="ANO50207.1"/>
    </source>
</evidence>
<dbReference type="RefSeq" id="WP_068612385.1">
    <property type="nucleotide sequence ID" value="NZ_CP016268.1"/>
</dbReference>
<feature type="compositionally biased region" description="Low complexity" evidence="1">
    <location>
        <begin position="82"/>
        <end position="94"/>
    </location>
</feature>
<dbReference type="AlphaFoldDB" id="A0A193LCH2"/>
<feature type="region of interest" description="Disordered" evidence="1">
    <location>
        <begin position="82"/>
        <end position="182"/>
    </location>
</feature>
<accession>A0A193LCH2</accession>
<gene>
    <name evidence="2" type="ORF">BA177_02315</name>
</gene>
<dbReference type="KEGG" id="woc:BA177_02315"/>
<dbReference type="Proteomes" id="UP000092695">
    <property type="component" value="Chromosome"/>
</dbReference>
<evidence type="ECO:0000256" key="1">
    <source>
        <dbReference type="SAM" id="MobiDB-lite"/>
    </source>
</evidence>
<proteinExistence type="predicted"/>
<feature type="region of interest" description="Disordered" evidence="1">
    <location>
        <begin position="1"/>
        <end position="24"/>
    </location>
</feature>
<feature type="compositionally biased region" description="Basic and acidic residues" evidence="1">
    <location>
        <begin position="1"/>
        <end position="17"/>
    </location>
</feature>
<feature type="compositionally biased region" description="Polar residues" evidence="1">
    <location>
        <begin position="136"/>
        <end position="149"/>
    </location>
</feature>
<name>A0A193LCH2_9GAMM</name>
<sequence length="251" mass="27291">MNTEDHNDAEQRLRETYHSSQDVRAPDKLNRAVLESAAAAATAKPGIGQILSAWGRPLAFAATLVLGIALVYDMQNLAPLPADEASSESAPSLSTGSGVANDDDTPANRAIRQMREEKLSTSEPRQAAPSPEQRSDLTNRQLPQLNKFGNSRRATRPSNEKAGQALNEATQVPAESRTTPDSTAAAVAAAQADMTYNDSRDNWRQCQEAEANGADEWWQCIVDLQESGADEVADKERLLLNRRHPDFNAPE</sequence>
<dbReference type="STRING" id="1548547.BA177_02315"/>